<evidence type="ECO:0000256" key="1">
    <source>
        <dbReference type="SAM" id="MobiDB-lite"/>
    </source>
</evidence>
<proteinExistence type="predicted"/>
<protein>
    <submittedName>
        <fullName evidence="2">Uncharacterized protein</fullName>
    </submittedName>
</protein>
<organism evidence="2">
    <name type="scientific">Timema bartmani</name>
    <dbReference type="NCBI Taxonomy" id="61472"/>
    <lineage>
        <taxon>Eukaryota</taxon>
        <taxon>Metazoa</taxon>
        <taxon>Ecdysozoa</taxon>
        <taxon>Arthropoda</taxon>
        <taxon>Hexapoda</taxon>
        <taxon>Insecta</taxon>
        <taxon>Pterygota</taxon>
        <taxon>Neoptera</taxon>
        <taxon>Polyneoptera</taxon>
        <taxon>Phasmatodea</taxon>
        <taxon>Timematodea</taxon>
        <taxon>Timematoidea</taxon>
        <taxon>Timematidae</taxon>
        <taxon>Timema</taxon>
    </lineage>
</organism>
<gene>
    <name evidence="2" type="ORF">TBIB3V08_LOCUS13662</name>
</gene>
<dbReference type="AlphaFoldDB" id="A0A7R9FDJ4"/>
<dbReference type="InterPro" id="IPR008160">
    <property type="entry name" value="Collagen"/>
</dbReference>
<accession>A0A7R9FDJ4</accession>
<evidence type="ECO:0000313" key="2">
    <source>
        <dbReference type="EMBL" id="CAD7451393.1"/>
    </source>
</evidence>
<dbReference type="EMBL" id="OD592224">
    <property type="protein sequence ID" value="CAD7451393.1"/>
    <property type="molecule type" value="Genomic_DNA"/>
</dbReference>
<sequence>MGNRDIPQPSVGCDSSQRERRKSGLGSRTRTSALLRRSLWELQGEEGEVGPPGEKGESGPRGPEGPLGPTDKPGPAGLIGQPGHK</sequence>
<feature type="region of interest" description="Disordered" evidence="1">
    <location>
        <begin position="1"/>
        <end position="85"/>
    </location>
</feature>
<reference evidence="2" key="1">
    <citation type="submission" date="2020-11" db="EMBL/GenBank/DDBJ databases">
        <authorList>
            <person name="Tran Van P."/>
        </authorList>
    </citation>
    <scope>NUCLEOTIDE SEQUENCE</scope>
</reference>
<name>A0A7R9FDJ4_9NEOP</name>
<dbReference type="Pfam" id="PF01391">
    <property type="entry name" value="Collagen"/>
    <property type="match status" value="1"/>
</dbReference>
<feature type="compositionally biased region" description="Low complexity" evidence="1">
    <location>
        <begin position="25"/>
        <end position="37"/>
    </location>
</feature>